<dbReference type="EMBL" id="BLQM01000008">
    <property type="protein sequence ID" value="GMH49280.1"/>
    <property type="molecule type" value="Genomic_DNA"/>
</dbReference>
<keyword evidence="7" id="KW-0539">Nucleus</keyword>
<dbReference type="GO" id="GO:0005049">
    <property type="term" value="F:nuclear export signal receptor activity"/>
    <property type="evidence" value="ECO:0007669"/>
    <property type="project" value="InterPro"/>
</dbReference>
<accession>A0A9W7DP59</accession>
<evidence type="ECO:0000256" key="3">
    <source>
        <dbReference type="ARBA" id="ARBA00009466"/>
    </source>
</evidence>
<keyword evidence="4" id="KW-0813">Transport</keyword>
<dbReference type="GO" id="GO:0006611">
    <property type="term" value="P:protein export from nucleus"/>
    <property type="evidence" value="ECO:0007669"/>
    <property type="project" value="TreeGrafter"/>
</dbReference>
<evidence type="ECO:0000256" key="8">
    <source>
        <dbReference type="ARBA" id="ARBA00040444"/>
    </source>
</evidence>
<proteinExistence type="inferred from homology"/>
<feature type="non-terminal residue" evidence="9">
    <location>
        <position position="1"/>
    </location>
</feature>
<evidence type="ECO:0000256" key="7">
    <source>
        <dbReference type="ARBA" id="ARBA00023242"/>
    </source>
</evidence>
<comment type="similarity">
    <text evidence="3">Belongs to the exportin family.</text>
</comment>
<evidence type="ECO:0000256" key="6">
    <source>
        <dbReference type="ARBA" id="ARBA00022927"/>
    </source>
</evidence>
<dbReference type="InterPro" id="IPR011989">
    <property type="entry name" value="ARM-like"/>
</dbReference>
<dbReference type="InterPro" id="IPR044189">
    <property type="entry name" value="XPO4/7-like"/>
</dbReference>
<reference evidence="10" key="1">
    <citation type="journal article" date="2023" name="Commun. Biol.">
        <title>Genome analysis of Parmales, the sister group of diatoms, reveals the evolutionary specialization of diatoms from phago-mixotrophs to photoautotrophs.</title>
        <authorList>
            <person name="Ban H."/>
            <person name="Sato S."/>
            <person name="Yoshikawa S."/>
            <person name="Yamada K."/>
            <person name="Nakamura Y."/>
            <person name="Ichinomiya M."/>
            <person name="Sato N."/>
            <person name="Blanc-Mathieu R."/>
            <person name="Endo H."/>
            <person name="Kuwata A."/>
            <person name="Ogata H."/>
        </authorList>
    </citation>
    <scope>NUCLEOTIDE SEQUENCE [LARGE SCALE GENOMIC DNA]</scope>
</reference>
<gene>
    <name evidence="9" type="ORF">TL16_g00482</name>
</gene>
<evidence type="ECO:0000256" key="2">
    <source>
        <dbReference type="ARBA" id="ARBA00004496"/>
    </source>
</evidence>
<evidence type="ECO:0000256" key="1">
    <source>
        <dbReference type="ARBA" id="ARBA00004123"/>
    </source>
</evidence>
<dbReference type="PANTHER" id="PTHR12596">
    <property type="entry name" value="EXPORTIN 4,7-RELATED"/>
    <property type="match status" value="1"/>
</dbReference>
<evidence type="ECO:0000313" key="10">
    <source>
        <dbReference type="Proteomes" id="UP001162640"/>
    </source>
</evidence>
<comment type="caution">
    <text evidence="9">The sequence shown here is derived from an EMBL/GenBank/DDBJ whole genome shotgun (WGS) entry which is preliminary data.</text>
</comment>
<keyword evidence="6" id="KW-0653">Protein transport</keyword>
<organism evidence="9 10">
    <name type="scientific">Triparma laevis f. inornata</name>
    <dbReference type="NCBI Taxonomy" id="1714386"/>
    <lineage>
        <taxon>Eukaryota</taxon>
        <taxon>Sar</taxon>
        <taxon>Stramenopiles</taxon>
        <taxon>Ochrophyta</taxon>
        <taxon>Bolidophyceae</taxon>
        <taxon>Parmales</taxon>
        <taxon>Triparmaceae</taxon>
        <taxon>Triparma</taxon>
    </lineage>
</organism>
<evidence type="ECO:0000256" key="5">
    <source>
        <dbReference type="ARBA" id="ARBA00022490"/>
    </source>
</evidence>
<dbReference type="Proteomes" id="UP001162640">
    <property type="component" value="Unassembled WGS sequence"/>
</dbReference>
<keyword evidence="5" id="KW-0963">Cytoplasm</keyword>
<dbReference type="GO" id="GO:0005643">
    <property type="term" value="C:nuclear pore"/>
    <property type="evidence" value="ECO:0007669"/>
    <property type="project" value="TreeGrafter"/>
</dbReference>
<evidence type="ECO:0000313" key="9">
    <source>
        <dbReference type="EMBL" id="GMH49280.1"/>
    </source>
</evidence>
<dbReference type="GO" id="GO:0005737">
    <property type="term" value="C:cytoplasm"/>
    <property type="evidence" value="ECO:0007669"/>
    <property type="project" value="UniProtKB-SubCell"/>
</dbReference>
<dbReference type="Gene3D" id="1.25.10.10">
    <property type="entry name" value="Leucine-rich Repeat Variant"/>
    <property type="match status" value="2"/>
</dbReference>
<evidence type="ECO:0000256" key="4">
    <source>
        <dbReference type="ARBA" id="ARBA00022448"/>
    </source>
</evidence>
<comment type="subcellular location">
    <subcellularLocation>
        <location evidence="2">Cytoplasm</location>
    </subcellularLocation>
    <subcellularLocation>
        <location evidence="1">Nucleus</location>
    </subcellularLocation>
</comment>
<dbReference type="SUPFAM" id="SSF48371">
    <property type="entry name" value="ARM repeat"/>
    <property type="match status" value="1"/>
</dbReference>
<dbReference type="InterPro" id="IPR016024">
    <property type="entry name" value="ARM-type_fold"/>
</dbReference>
<feature type="non-terminal residue" evidence="9">
    <location>
        <position position="1164"/>
    </location>
</feature>
<sequence>MSLSYASRNPSSSLNIMRQCCASLKTNQITKFELDLNALRARPDAVDFFLDCLLHLNEPNSDVELFHTILSLRHLLLLRYLTLPADLPTLVRDFLVHLLQTRSDLVPYNIQAIIETSTLLFKRSWLSPPTPPTPPTPTHTYKNVQICPSIPSPSHLFQTLQSSLSNPQIDGIRILNYLNNLLEVVSNQKGQDSLKMTVQWHKDVRLNFESYAEKCYDIAMLGLSLTPQKQPPTNTLYIKSVFQTLSTTLNWEYGGGNHFRISTPSQLIKPSPKVKSYVLNFEFIDTCFKCYEGAQEEGVRKEIREVIIALCSVNGKIFSNDIERTNYAEFLIQRLLSFVRTSTSDSIEDWAVTFLRVCKNFKINLLKQVPHFQEFMTCLTEFTLSTFNSITSLVVNSSGDLDAVEDYQNRTYDLLLECIVIISSESFFLEPATQATLKEEFGRVYLNCVENRIKICKAVEGKCVREEVELDELGERLDEEELAEQINAISTAGRLNLLPSLACLNNELNRSLGNLGGLFESGVGEVGEEAAGILEEVRVLILFMGWLVTDEGGGETPIIPEAIVESCATPQAQQISATITQIVTSLSNLSSYQSTKISSSSASPIYSPLIAQQLMWFFSRFCRVYLMPNASLYDGLEQNILYKENFGLEANSQGLIDMCTKSAVLYITSWPGEVDVVEKTVKMLEGLCGGRIRAGLARSEGWRCLCNVFWFVGAMSIHTNVTPNPQELNAMGLTPAMVEGFRRLNYERRGDVASVLACGSGGMPDENNKTIMNKTLMLVEGVLTKLATVISDPNSNNTHIEAVDLCSLCVSLYSGICRSPFVGIVDSAAEDSAEAYVLTKFITPSLPKLAALMPIYGPVDNSIKTGLLTALTSYAELYISFLNPVESTALYNAASEMIKGYSAIGIGSSAKKSDEEDQHEDVLQAIKLLTHLGTKDFIDVVDNSGGATPTVDVTEVLFYGINHLLPLVSDLLEYPKIAHHFFDLVGYIVEAYPEKLNSLPPDFYESLVGSLLWGMSSIDILVGKSCLRAVEEMTKEHVKNNTLNGILTQKPDTLKLCVQRLLTDVVMAPSVVFDRIDVTGGALLVLIAADLNFFTTYVRDMISKAGIVQEQKQQLLAAFEQLVNLETIQAGIQGKGIQGRNARVAFKKTFELFVKHVHSFLVVV</sequence>
<protein>
    <recommendedName>
        <fullName evidence="8">Exportin-4</fullName>
    </recommendedName>
</protein>
<dbReference type="PANTHER" id="PTHR12596:SF1">
    <property type="entry name" value="EXPORTIN-4"/>
    <property type="match status" value="1"/>
</dbReference>
<dbReference type="AlphaFoldDB" id="A0A9W7DP59"/>
<name>A0A9W7DP59_9STRA</name>